<evidence type="ECO:0000313" key="3">
    <source>
        <dbReference type="EMBL" id="AAO10296.2"/>
    </source>
</evidence>
<dbReference type="EMBL" id="AE016795">
    <property type="protein sequence ID" value="AAO10296.2"/>
    <property type="molecule type" value="Genomic_DNA"/>
</dbReference>
<name>A0A3Q0L4H8_VIBVU</name>
<reference evidence="3 4" key="3">
    <citation type="journal article" date="2011" name="Mol. Syst. Biol.">
        <title>Integrative genome-scale metabolic analysis of Vibrio vulnificus for drug targeting and discovery.</title>
        <authorList>
            <person name="Kim H.U."/>
            <person name="Kim S.Y."/>
            <person name="Jeong H."/>
            <person name="Kim T.Y."/>
            <person name="Kim J.J."/>
            <person name="Choy H.E."/>
            <person name="Yi K.Y."/>
            <person name="Rhee J.H."/>
            <person name="Lee S.Y."/>
        </authorList>
    </citation>
    <scope>NUCLEOTIDE SEQUENCE [LARGE SCALE GENOMIC DNA]</scope>
    <source>
        <strain evidence="3 4">CMCP6</strain>
    </source>
</reference>
<sequence length="674" mass="73695">MSKKPAARISDFHVCPKKTGKVPHVGGPIVNGSPNVFIEGLPAAREGDSIVCVGPADSISGGSSSVFINGKPAARLGDSSSHGGVIISGAGTVLIGDAGIVVQPSPAPKSSSTSAKESTAESASSLATSQSHQPLLQSSLSDQFQQHEDITARTDGESFATEAEKEEFSWVKIRLEYDDLWNTAIPFYSSVISTESSDGSQKLVHEVEASTKHTKGTTKRNSDHYEVQEAKQSEQFEPGVHVIENIPLEQTKVLVDVLGKSGSASEIKQLTDELHKELDSIFTSVSDSMKPFNEAWAERGWLTLADGVYDGAVAWSSDQLDLFTPELWGELGDTLSEGLSRGWDSLGEYASSIQNKIDHRFIQARTNIINGIRAIKYDERGKAIESNWLETLQADSHVFAIGVTEMTKLYSGIAYDVVVEPLVPDSIEIFFAEHSPLDIYNKAVNSAEELSVYVKYREEIFALIGHIRQRKVKEIQRFIESTLDEIDPDLAQKLRNSSDFHLFIALLEEDDSVLLYLDYIMRIFEEIPPNFYTYCLGKAGIYIALEVLLVLLLGLISVGAGAAVKAAATSQKVAKYSNMFAKAVSHNKAVQNMRSGLNAVLSAFEQLLALFEKLKKIAIARSKALSTTFTGWTNRTVKKSVSTPKRDDKPPRCRVCGKTGHDTKPVRAGRLNYA</sequence>
<evidence type="ECO:0000256" key="2">
    <source>
        <dbReference type="SAM" id="Phobius"/>
    </source>
</evidence>
<organism evidence="3 4">
    <name type="scientific">Vibrio vulnificus (strain CMCP6)</name>
    <dbReference type="NCBI Taxonomy" id="216895"/>
    <lineage>
        <taxon>Bacteria</taxon>
        <taxon>Pseudomonadati</taxon>
        <taxon>Pseudomonadota</taxon>
        <taxon>Gammaproteobacteria</taxon>
        <taxon>Vibrionales</taxon>
        <taxon>Vibrionaceae</taxon>
        <taxon>Vibrio</taxon>
    </lineage>
</organism>
<dbReference type="InterPro" id="IPR008727">
    <property type="entry name" value="PAAR_motif"/>
</dbReference>
<feature type="transmembrane region" description="Helical" evidence="2">
    <location>
        <begin position="539"/>
        <end position="564"/>
    </location>
</feature>
<feature type="region of interest" description="Disordered" evidence="1">
    <location>
        <begin position="104"/>
        <end position="145"/>
    </location>
</feature>
<feature type="region of interest" description="Disordered" evidence="1">
    <location>
        <begin position="638"/>
        <end position="674"/>
    </location>
</feature>
<evidence type="ECO:0000256" key="1">
    <source>
        <dbReference type="SAM" id="MobiDB-lite"/>
    </source>
</evidence>
<dbReference type="KEGG" id="vvu:VV1_1894"/>
<keyword evidence="2" id="KW-0472">Membrane</keyword>
<keyword evidence="2" id="KW-1133">Transmembrane helix</keyword>
<dbReference type="CDD" id="cd14738">
    <property type="entry name" value="PAAR_2"/>
    <property type="match status" value="1"/>
</dbReference>
<feature type="compositionally biased region" description="Low complexity" evidence="1">
    <location>
        <begin position="108"/>
        <end position="144"/>
    </location>
</feature>
<dbReference type="Gene3D" id="2.60.200.60">
    <property type="match status" value="2"/>
</dbReference>
<reference evidence="4" key="1">
    <citation type="submission" date="2002-12" db="EMBL/GenBank/DDBJ databases">
        <title>Complete genome sequence of Vibrio vulnificus CMCP6.</title>
        <authorList>
            <person name="Rhee J.H."/>
            <person name="Kim S.Y."/>
            <person name="Chung S.S."/>
            <person name="Kim J.J."/>
            <person name="Moon Y.H."/>
            <person name="Jeong H."/>
            <person name="Choy H.E."/>
        </authorList>
    </citation>
    <scope>NUCLEOTIDE SEQUENCE [LARGE SCALE GENOMIC DNA]</scope>
    <source>
        <strain evidence="4">CMCP6</strain>
    </source>
</reference>
<protein>
    <submittedName>
        <fullName evidence="3">Uncharacterized protein</fullName>
    </submittedName>
</protein>
<accession>A0A3Q0L4H8</accession>
<reference evidence="3 4" key="2">
    <citation type="journal article" date="2003" name="Infect. Immun.">
        <title>Characterization and pathogenic significance of Vibrio vulnificus antigens preferentially expressed in septicemic patients.</title>
        <authorList>
            <person name="Kim Y.R."/>
            <person name="Lee S.E."/>
            <person name="Kim C.M."/>
            <person name="Kim S.Y."/>
            <person name="Shin E.K."/>
            <person name="Shin D.H."/>
            <person name="Chung S.S."/>
            <person name="Choy H.E."/>
            <person name="Progulske-Fox A."/>
            <person name="Hillman J.D."/>
            <person name="Handfield M."/>
            <person name="Rhee J.H."/>
        </authorList>
    </citation>
    <scope>NUCLEOTIDE SEQUENCE [LARGE SCALE GENOMIC DNA]</scope>
    <source>
        <strain evidence="3 4">CMCP6</strain>
    </source>
</reference>
<gene>
    <name evidence="3" type="ordered locus">VV1_1894</name>
</gene>
<proteinExistence type="predicted"/>
<dbReference type="RefSeq" id="WP_011079795.1">
    <property type="nucleotide sequence ID" value="NC_004459.3"/>
</dbReference>
<dbReference type="AlphaFoldDB" id="A0A3Q0L4H8"/>
<evidence type="ECO:0000313" key="4">
    <source>
        <dbReference type="Proteomes" id="UP000002275"/>
    </source>
</evidence>
<dbReference type="Pfam" id="PF05488">
    <property type="entry name" value="PAAR_motif"/>
    <property type="match status" value="1"/>
</dbReference>
<dbReference type="Proteomes" id="UP000002275">
    <property type="component" value="Chromosome I"/>
</dbReference>
<keyword evidence="2" id="KW-0812">Transmembrane</keyword>